<organism evidence="5 6">
    <name type="scientific">Paragonimus heterotremus</name>
    <dbReference type="NCBI Taxonomy" id="100268"/>
    <lineage>
        <taxon>Eukaryota</taxon>
        <taxon>Metazoa</taxon>
        <taxon>Spiralia</taxon>
        <taxon>Lophotrochozoa</taxon>
        <taxon>Platyhelminthes</taxon>
        <taxon>Trematoda</taxon>
        <taxon>Digenea</taxon>
        <taxon>Plagiorchiida</taxon>
        <taxon>Troglotremata</taxon>
        <taxon>Troglotrematidae</taxon>
        <taxon>Paragonimus</taxon>
    </lineage>
</organism>
<dbReference type="FunFam" id="2.130.10.10:FF:000102">
    <property type="entry name" value="Actin-interacting protein 1"/>
    <property type="match status" value="1"/>
</dbReference>
<dbReference type="GO" id="GO:0030864">
    <property type="term" value="C:cortical actin cytoskeleton"/>
    <property type="evidence" value="ECO:0007669"/>
    <property type="project" value="TreeGrafter"/>
</dbReference>
<keyword evidence="6" id="KW-1185">Reference proteome</keyword>
<evidence type="ECO:0000256" key="3">
    <source>
        <dbReference type="ARBA" id="ARBA00038366"/>
    </source>
</evidence>
<dbReference type="PROSITE" id="PS50082">
    <property type="entry name" value="WD_REPEATS_2"/>
    <property type="match status" value="5"/>
</dbReference>
<dbReference type="InterPro" id="IPR001680">
    <property type="entry name" value="WD40_rpt"/>
</dbReference>
<sequence length="620" mass="67610">MELEKVIPPLPRVVRGKPVVLGADPKGTYLLYASGNSVVLRNLKNPSKNDMYTQHSGTVNVAKYSPSGFYIASADKFGKIRIWDTSNKEHILKNEFQPFSGAVCDLAWTSDNLRIIVGGTGQSQFGAVFHAETGSSVGVIMGMSKNINSVDFRPTRPYRAATGNDEGLVNYFEGPPFTFKHYFNHHSTFVNVVRFCPTGTCFVSTGSDGKIFIYDAENGSTVGELGNPAHKGGIYGACFSKDGSRFLSASADKSLKLWKVDGQQFTFLSQYEFENKPENMLLGCCWVDDTIAVVAFSGWIYLFDAEPNVTHLSAPRRVIAGHVSLITCAAYSSLHERLITASSDSSVASWDVNECSADMFSGSQAHKAHVQGMALAGDHLVTVGYDDRCVLSDLVNRKFITSVKLPSQPHCIGIEARRMLVAVGCDRHMVLLRVSNQSLSIVDQQEVDLGKCALTVSPTTGTVVVCGANDKFLAFKTCSDRLHKVPLVNPPAKRPVLGAYSHDGSMIALVDAERTVTVHSITDEEDEHQLPTLKSICSEWWQRQTARVTAIGWSPNGRRIATGSLDTSVVVWSLDSPKQPIVLCNAHPMSNSTSLSWMDDCNLASTALDGSIRCWKVSKS</sequence>
<feature type="repeat" description="WD" evidence="4">
    <location>
        <begin position="52"/>
        <end position="93"/>
    </location>
</feature>
<feature type="repeat" description="WD" evidence="4">
    <location>
        <begin position="541"/>
        <end position="582"/>
    </location>
</feature>
<comment type="caution">
    <text evidence="5">The sequence shown here is derived from an EMBL/GenBank/DDBJ whole genome shotgun (WGS) entry which is preliminary data.</text>
</comment>
<feature type="repeat" description="WD" evidence="4">
    <location>
        <begin position="183"/>
        <end position="224"/>
    </location>
</feature>
<dbReference type="AlphaFoldDB" id="A0A8J4THD3"/>
<dbReference type="SMART" id="SM00320">
    <property type="entry name" value="WD40"/>
    <property type="match status" value="10"/>
</dbReference>
<dbReference type="CDD" id="cd00200">
    <property type="entry name" value="WD40"/>
    <property type="match status" value="1"/>
</dbReference>
<dbReference type="PANTHER" id="PTHR19856:SF0">
    <property type="entry name" value="WD REPEAT-CONTAINING PROTEIN 1"/>
    <property type="match status" value="1"/>
</dbReference>
<evidence type="ECO:0000256" key="2">
    <source>
        <dbReference type="ARBA" id="ARBA00022737"/>
    </source>
</evidence>
<keyword evidence="1 4" id="KW-0853">WD repeat</keyword>
<dbReference type="GO" id="GO:0030042">
    <property type="term" value="P:actin filament depolymerization"/>
    <property type="evidence" value="ECO:0007669"/>
    <property type="project" value="TreeGrafter"/>
</dbReference>
<name>A0A8J4THD3_9TREM</name>
<evidence type="ECO:0000313" key="6">
    <source>
        <dbReference type="Proteomes" id="UP000748531"/>
    </source>
</evidence>
<dbReference type="PRINTS" id="PR00320">
    <property type="entry name" value="GPROTEINBRPT"/>
</dbReference>
<dbReference type="OrthoDB" id="2306at2759"/>
<accession>A0A8J4THD3</accession>
<dbReference type="PROSITE" id="PS50294">
    <property type="entry name" value="WD_REPEATS_REGION"/>
    <property type="match status" value="4"/>
</dbReference>
<dbReference type="InterPro" id="IPR020472">
    <property type="entry name" value="WD40_PAC1"/>
</dbReference>
<dbReference type="InterPro" id="IPR036322">
    <property type="entry name" value="WD40_repeat_dom_sf"/>
</dbReference>
<dbReference type="Proteomes" id="UP000748531">
    <property type="component" value="Unassembled WGS sequence"/>
</dbReference>
<dbReference type="Gene3D" id="2.130.10.10">
    <property type="entry name" value="YVTN repeat-like/Quinoprotein amine dehydrogenase"/>
    <property type="match status" value="2"/>
</dbReference>
<dbReference type="GO" id="GO:0051015">
    <property type="term" value="F:actin filament binding"/>
    <property type="evidence" value="ECO:0007669"/>
    <property type="project" value="TreeGrafter"/>
</dbReference>
<dbReference type="InterPro" id="IPR015943">
    <property type="entry name" value="WD40/YVTN_repeat-like_dom_sf"/>
</dbReference>
<protein>
    <submittedName>
        <fullName evidence="5">Actin-interacting protein 1</fullName>
    </submittedName>
</protein>
<dbReference type="GO" id="GO:0040011">
    <property type="term" value="P:locomotion"/>
    <property type="evidence" value="ECO:0007669"/>
    <property type="project" value="TreeGrafter"/>
</dbReference>
<keyword evidence="2" id="KW-0677">Repeat</keyword>
<dbReference type="EMBL" id="LUCH01004322">
    <property type="protein sequence ID" value="KAF5399134.1"/>
    <property type="molecule type" value="Genomic_DNA"/>
</dbReference>
<reference evidence="5" key="1">
    <citation type="submission" date="2019-05" db="EMBL/GenBank/DDBJ databases">
        <title>Annotation for the trematode Paragonimus heterotremus.</title>
        <authorList>
            <person name="Choi Y.-J."/>
        </authorList>
    </citation>
    <scope>NUCLEOTIDE SEQUENCE</scope>
    <source>
        <strain evidence="5">LC</strain>
    </source>
</reference>
<evidence type="ECO:0000313" key="5">
    <source>
        <dbReference type="EMBL" id="KAF5399134.1"/>
    </source>
</evidence>
<dbReference type="Pfam" id="PF00400">
    <property type="entry name" value="WD40"/>
    <property type="match status" value="6"/>
</dbReference>
<dbReference type="PANTHER" id="PTHR19856">
    <property type="entry name" value="WD-REPEATCONTAINING PROTEIN WDR1"/>
    <property type="match status" value="1"/>
</dbReference>
<dbReference type="SUPFAM" id="SSF50978">
    <property type="entry name" value="WD40 repeat-like"/>
    <property type="match status" value="2"/>
</dbReference>
<feature type="repeat" description="WD" evidence="4">
    <location>
        <begin position="319"/>
        <end position="353"/>
    </location>
</feature>
<gene>
    <name evidence="5" type="ORF">PHET_07337</name>
</gene>
<evidence type="ECO:0000256" key="4">
    <source>
        <dbReference type="PROSITE-ProRule" id="PRU00221"/>
    </source>
</evidence>
<evidence type="ECO:0000256" key="1">
    <source>
        <dbReference type="ARBA" id="ARBA00022574"/>
    </source>
</evidence>
<proteinExistence type="inferred from homology"/>
<comment type="similarity">
    <text evidence="3">Belongs to the WD repeat AIP1 family.</text>
</comment>
<dbReference type="InterPro" id="IPR019775">
    <property type="entry name" value="WD40_repeat_CS"/>
</dbReference>
<feature type="repeat" description="WD" evidence="4">
    <location>
        <begin position="227"/>
        <end position="261"/>
    </location>
</feature>
<dbReference type="PROSITE" id="PS00678">
    <property type="entry name" value="WD_REPEATS_1"/>
    <property type="match status" value="1"/>
</dbReference>